<keyword evidence="2" id="KW-1185">Reference proteome</keyword>
<dbReference type="Gene3D" id="2.40.10.220">
    <property type="entry name" value="predicted glycosyltransferase like domains"/>
    <property type="match status" value="1"/>
</dbReference>
<organism evidence="1 2">
    <name type="scientific">Oceanicoccus sagamiensis</name>
    <dbReference type="NCBI Taxonomy" id="716816"/>
    <lineage>
        <taxon>Bacteria</taxon>
        <taxon>Pseudomonadati</taxon>
        <taxon>Pseudomonadota</taxon>
        <taxon>Gammaproteobacteria</taxon>
        <taxon>Cellvibrionales</taxon>
        <taxon>Spongiibacteraceae</taxon>
        <taxon>Oceanicoccus</taxon>
    </lineage>
</organism>
<proteinExistence type="predicted"/>
<dbReference type="SUPFAM" id="SSF141371">
    <property type="entry name" value="PilZ domain-like"/>
    <property type="match status" value="1"/>
</dbReference>
<dbReference type="AlphaFoldDB" id="A0A1X9NIP1"/>
<dbReference type="RefSeq" id="WP_085758916.1">
    <property type="nucleotide sequence ID" value="NZ_CP019343.1"/>
</dbReference>
<protein>
    <recommendedName>
        <fullName evidence="3">PilZ domain-containing protein</fullName>
    </recommendedName>
</protein>
<name>A0A1X9NIP1_9GAMM</name>
<evidence type="ECO:0000313" key="1">
    <source>
        <dbReference type="EMBL" id="ARN74757.1"/>
    </source>
</evidence>
<evidence type="ECO:0008006" key="3">
    <source>
        <dbReference type="Google" id="ProtNLM"/>
    </source>
</evidence>
<sequence length="87" mass="9692">MHEQRRYMRDTSQALVELSHPSFGMVELKARDLSDGGVFVMLGNHIAPPIGTVVKARIKRHTGIINQDPIDMQVVHHQSGGMGLMFV</sequence>
<gene>
    <name evidence="1" type="ORF">BST96_11885</name>
</gene>
<accession>A0A1X9NIP1</accession>
<reference evidence="1 2" key="1">
    <citation type="submission" date="2016-11" db="EMBL/GenBank/DDBJ databases">
        <title>Trade-off between light-utilization and light-protection in marine flavobacteria.</title>
        <authorList>
            <person name="Kumagai Y."/>
        </authorList>
    </citation>
    <scope>NUCLEOTIDE SEQUENCE [LARGE SCALE GENOMIC DNA]</scope>
    <source>
        <strain evidence="1 2">NBRC 107125</strain>
    </source>
</reference>
<evidence type="ECO:0000313" key="2">
    <source>
        <dbReference type="Proteomes" id="UP000193450"/>
    </source>
</evidence>
<dbReference type="EMBL" id="CP019343">
    <property type="protein sequence ID" value="ARN74757.1"/>
    <property type="molecule type" value="Genomic_DNA"/>
</dbReference>
<dbReference type="STRING" id="716816.BST96_11885"/>
<dbReference type="Proteomes" id="UP000193450">
    <property type="component" value="Chromosome"/>
</dbReference>
<dbReference type="KEGG" id="osg:BST96_11885"/>
<dbReference type="OrthoDB" id="7063880at2"/>